<organism evidence="3 4">
    <name type="scientific">Mycolicibacter longobardus</name>
    <dbReference type="NCBI Taxonomy" id="1108812"/>
    <lineage>
        <taxon>Bacteria</taxon>
        <taxon>Bacillati</taxon>
        <taxon>Actinomycetota</taxon>
        <taxon>Actinomycetes</taxon>
        <taxon>Mycobacteriales</taxon>
        <taxon>Mycobacteriaceae</taxon>
        <taxon>Mycolicibacter</taxon>
    </lineage>
</organism>
<dbReference type="Pfam" id="PF20108">
    <property type="entry name" value="DUF6498"/>
    <property type="match status" value="1"/>
</dbReference>
<dbReference type="InterPro" id="IPR045466">
    <property type="entry name" value="DUF6498"/>
</dbReference>
<feature type="region of interest" description="Disordered" evidence="1">
    <location>
        <begin position="237"/>
        <end position="257"/>
    </location>
</feature>
<evidence type="ECO:0000313" key="4">
    <source>
        <dbReference type="Proteomes" id="UP000193866"/>
    </source>
</evidence>
<keyword evidence="2" id="KW-1133">Transmembrane helix</keyword>
<dbReference type="AlphaFoldDB" id="A0A1X1YU36"/>
<dbReference type="STRING" id="1108812.AWC16_01625"/>
<protein>
    <submittedName>
        <fullName evidence="3">Uncharacterized protein</fullName>
    </submittedName>
</protein>
<evidence type="ECO:0000256" key="2">
    <source>
        <dbReference type="SAM" id="Phobius"/>
    </source>
</evidence>
<feature type="transmembrane region" description="Helical" evidence="2">
    <location>
        <begin position="7"/>
        <end position="26"/>
    </location>
</feature>
<name>A0A1X1YU36_9MYCO</name>
<feature type="compositionally biased region" description="Basic and acidic residues" evidence="1">
    <location>
        <begin position="237"/>
        <end position="251"/>
    </location>
</feature>
<reference evidence="3 4" key="1">
    <citation type="submission" date="2016-01" db="EMBL/GenBank/DDBJ databases">
        <title>The new phylogeny of the genus Mycobacterium.</title>
        <authorList>
            <person name="Tarcisio F."/>
            <person name="Conor M."/>
            <person name="Antonella G."/>
            <person name="Elisabetta G."/>
            <person name="Giulia F.S."/>
            <person name="Sara T."/>
            <person name="Anna F."/>
            <person name="Clotilde B."/>
            <person name="Roberto B."/>
            <person name="Veronica D.S."/>
            <person name="Fabio R."/>
            <person name="Monica P."/>
            <person name="Olivier J."/>
            <person name="Enrico T."/>
            <person name="Nicola S."/>
        </authorList>
    </citation>
    <scope>NUCLEOTIDE SEQUENCE [LARGE SCALE GENOMIC DNA]</scope>
    <source>
        <strain evidence="3 4">DSM 45394</strain>
    </source>
</reference>
<gene>
    <name evidence="3" type="ORF">AWC16_01625</name>
</gene>
<feature type="transmembrane region" description="Helical" evidence="2">
    <location>
        <begin position="32"/>
        <end position="51"/>
    </location>
</feature>
<keyword evidence="2" id="KW-0472">Membrane</keyword>
<dbReference type="EMBL" id="LQPG01000002">
    <property type="protein sequence ID" value="ORW14553.1"/>
    <property type="molecule type" value="Genomic_DNA"/>
</dbReference>
<keyword evidence="4" id="KW-1185">Reference proteome</keyword>
<accession>A0A1X1YU36</accession>
<dbReference type="OrthoDB" id="4702224at2"/>
<feature type="transmembrane region" description="Helical" evidence="2">
    <location>
        <begin position="78"/>
        <end position="102"/>
    </location>
</feature>
<sequence>MSRFHLFNVLGVIAIPAIGWFTQRWSGATTLAVYWFENVAMCLFVIARIAVHRRWTPKYGHFRYRAPQSGGPTGNQSFLGGFALISLAFCAAHGVFLGAILAILMHNRAPELQLLNLDWRSIGWGCLFVLAFLTLDFLLDLVELRSWSFRDIEQTANTGLGRVMVVHLTLLLGFAGIAATDAPSTLFGVFVVLKSLAALSSVVPQWEPERPPRWLTNLLNRVPNMHPGESFEDYWVKDQANERDRQRRNEKPWPTTR</sequence>
<feature type="transmembrane region" description="Helical" evidence="2">
    <location>
        <begin position="122"/>
        <end position="139"/>
    </location>
</feature>
<proteinExistence type="predicted"/>
<dbReference type="Proteomes" id="UP000193866">
    <property type="component" value="Unassembled WGS sequence"/>
</dbReference>
<keyword evidence="2" id="KW-0812">Transmembrane</keyword>
<feature type="transmembrane region" description="Helical" evidence="2">
    <location>
        <begin position="160"/>
        <end position="179"/>
    </location>
</feature>
<evidence type="ECO:0000313" key="3">
    <source>
        <dbReference type="EMBL" id="ORW14553.1"/>
    </source>
</evidence>
<evidence type="ECO:0000256" key="1">
    <source>
        <dbReference type="SAM" id="MobiDB-lite"/>
    </source>
</evidence>
<comment type="caution">
    <text evidence="3">The sequence shown here is derived from an EMBL/GenBank/DDBJ whole genome shotgun (WGS) entry which is preliminary data.</text>
</comment>